<dbReference type="Pfam" id="PF10551">
    <property type="entry name" value="MULE"/>
    <property type="match status" value="1"/>
</dbReference>
<dbReference type="PANTHER" id="PTHR47160">
    <property type="entry name" value="PUTATIVE-RELATED"/>
    <property type="match status" value="1"/>
</dbReference>
<keyword evidence="2" id="KW-0863">Zinc-finger</keyword>
<dbReference type="EMBL" id="VUJU01004127">
    <property type="protein sequence ID" value="KAF0755487.1"/>
    <property type="molecule type" value="Genomic_DNA"/>
</dbReference>
<keyword evidence="3" id="KW-0862">Zinc</keyword>
<evidence type="ECO:0008006" key="8">
    <source>
        <dbReference type="Google" id="ProtNLM"/>
    </source>
</evidence>
<comment type="caution">
    <text evidence="6">The sequence shown here is derived from an EMBL/GenBank/DDBJ whole genome shotgun (WGS) entry which is preliminary data.</text>
</comment>
<dbReference type="InterPro" id="IPR018289">
    <property type="entry name" value="MULE_transposase_dom"/>
</dbReference>
<evidence type="ECO:0000313" key="6">
    <source>
        <dbReference type="EMBL" id="KAF0755487.1"/>
    </source>
</evidence>
<evidence type="ECO:0000256" key="1">
    <source>
        <dbReference type="ARBA" id="ARBA00022723"/>
    </source>
</evidence>
<evidence type="ECO:0000256" key="3">
    <source>
        <dbReference type="ARBA" id="ARBA00022833"/>
    </source>
</evidence>
<sequence length="467" mass="54859">MAEFIESNRGKSLLIFENYKFSKANTKLDGTTRWKCINRKCTAILYTNQTNTICSESENIIHINHDPYTRNLIDRQILNTVCKRKAEEDFHSRPKKIIIEEICKPSALNTNITDVQRISKNIYEKRKKILLANSNDLAMGVHKALDDMKPVTKEGEPFLLLNDKEKNVVIFSCNTNLKLLSEIDTIYMDGTFKCCPRFFKQMFTIHILKNGHYIPIIFCLFLNKSYETYLYILNKINGLLNDFNIQFSPKWVTIDFKMAIHKAVEVVWPNVEIVGCRFHLTQAWWRSVQKFGLSVDYKNMSSEIGQWIRHTFGLLFLDPHEVSECFVNDFMSDCPDNKRLKKYCDYLTDNFISEESLFPPQYWAAATASFVRTTNACESFFSFFNQCCYKHTPSIMNWLAVLINEVQTDVYIKIRSINILKTPGDTKNVERQRRNEAYIEDYKKNKICRYEFVKQISYNYLAIQNKT</sequence>
<dbReference type="PANTHER" id="PTHR47160:SF10">
    <property type="entry name" value="MULE TRANSPOSASE DOMAIN-CONTAINING PROTEIN"/>
    <property type="match status" value="1"/>
</dbReference>
<keyword evidence="1" id="KW-0479">Metal-binding</keyword>
<gene>
    <name evidence="6" type="ORF">FWK35_00029980</name>
</gene>
<name>A0A6G0YGB0_APHCR</name>
<feature type="domain" description="MULE transposase" evidence="5">
    <location>
        <begin position="186"/>
        <end position="282"/>
    </location>
</feature>
<accession>A0A6G0YGB0</accession>
<dbReference type="InterPro" id="IPR007588">
    <property type="entry name" value="Znf_FLYWCH"/>
</dbReference>
<reference evidence="6 7" key="1">
    <citation type="submission" date="2019-08" db="EMBL/GenBank/DDBJ databases">
        <title>Whole genome of Aphis craccivora.</title>
        <authorList>
            <person name="Voronova N.V."/>
            <person name="Shulinski R.S."/>
            <person name="Bandarenka Y.V."/>
            <person name="Zhorov D.G."/>
            <person name="Warner D."/>
        </authorList>
    </citation>
    <scope>NUCLEOTIDE SEQUENCE [LARGE SCALE GENOMIC DNA]</scope>
    <source>
        <strain evidence="6">180601</strain>
        <tissue evidence="6">Whole Body</tissue>
    </source>
</reference>
<keyword evidence="7" id="KW-1185">Reference proteome</keyword>
<evidence type="ECO:0000313" key="7">
    <source>
        <dbReference type="Proteomes" id="UP000478052"/>
    </source>
</evidence>
<dbReference type="GO" id="GO:0008270">
    <property type="term" value="F:zinc ion binding"/>
    <property type="evidence" value="ECO:0007669"/>
    <property type="project" value="UniProtKB-KW"/>
</dbReference>
<protein>
    <recommendedName>
        <fullName evidence="8">MULE domain-containing protein</fullName>
    </recommendedName>
</protein>
<dbReference type="Gene3D" id="2.20.25.240">
    <property type="match status" value="1"/>
</dbReference>
<dbReference type="Proteomes" id="UP000478052">
    <property type="component" value="Unassembled WGS sequence"/>
</dbReference>
<dbReference type="OrthoDB" id="6586959at2759"/>
<evidence type="ECO:0000256" key="2">
    <source>
        <dbReference type="ARBA" id="ARBA00022771"/>
    </source>
</evidence>
<evidence type="ECO:0000259" key="4">
    <source>
        <dbReference type="Pfam" id="PF04500"/>
    </source>
</evidence>
<dbReference type="AlphaFoldDB" id="A0A6G0YGB0"/>
<feature type="domain" description="FLYWCH-type" evidence="4">
    <location>
        <begin position="4"/>
        <end position="53"/>
    </location>
</feature>
<proteinExistence type="predicted"/>
<organism evidence="6 7">
    <name type="scientific">Aphis craccivora</name>
    <name type="common">Cowpea aphid</name>
    <dbReference type="NCBI Taxonomy" id="307492"/>
    <lineage>
        <taxon>Eukaryota</taxon>
        <taxon>Metazoa</taxon>
        <taxon>Ecdysozoa</taxon>
        <taxon>Arthropoda</taxon>
        <taxon>Hexapoda</taxon>
        <taxon>Insecta</taxon>
        <taxon>Pterygota</taxon>
        <taxon>Neoptera</taxon>
        <taxon>Paraneoptera</taxon>
        <taxon>Hemiptera</taxon>
        <taxon>Sternorrhyncha</taxon>
        <taxon>Aphidomorpha</taxon>
        <taxon>Aphidoidea</taxon>
        <taxon>Aphididae</taxon>
        <taxon>Aphidini</taxon>
        <taxon>Aphis</taxon>
        <taxon>Aphis</taxon>
    </lineage>
</organism>
<dbReference type="Pfam" id="PF04500">
    <property type="entry name" value="FLYWCH"/>
    <property type="match status" value="1"/>
</dbReference>
<evidence type="ECO:0000259" key="5">
    <source>
        <dbReference type="Pfam" id="PF10551"/>
    </source>
</evidence>